<gene>
    <name evidence="1" type="ORF">I308_102288</name>
</gene>
<protein>
    <submittedName>
        <fullName evidence="1">Uncharacterized protein</fullName>
    </submittedName>
</protein>
<keyword evidence="2" id="KW-1185">Reference proteome</keyword>
<organism evidence="1 2">
    <name type="scientific">Cryptococcus tetragattii IND107</name>
    <dbReference type="NCBI Taxonomy" id="1296105"/>
    <lineage>
        <taxon>Eukaryota</taxon>
        <taxon>Fungi</taxon>
        <taxon>Dikarya</taxon>
        <taxon>Basidiomycota</taxon>
        <taxon>Agaricomycotina</taxon>
        <taxon>Tremellomycetes</taxon>
        <taxon>Tremellales</taxon>
        <taxon>Cryptococcaceae</taxon>
        <taxon>Cryptococcus</taxon>
        <taxon>Cryptococcus gattii species complex</taxon>
    </lineage>
</organism>
<reference evidence="1 2" key="2">
    <citation type="submission" date="2024-01" db="EMBL/GenBank/DDBJ databases">
        <title>Comparative genomics of Cryptococcus and Kwoniella reveals pathogenesis evolution and contrasting modes of karyotype evolution via chromosome fusion or intercentromeric recombination.</title>
        <authorList>
            <person name="Coelho M.A."/>
            <person name="David-Palma M."/>
            <person name="Shea T."/>
            <person name="Bowers K."/>
            <person name="Mcginley-Smith S."/>
            <person name="Mohammad A.W."/>
            <person name="Gnirke A."/>
            <person name="Yurkov A.M."/>
            <person name="Nowrousian M."/>
            <person name="Sun S."/>
            <person name="Cuomo C.A."/>
            <person name="Heitman J."/>
        </authorList>
    </citation>
    <scope>NUCLEOTIDE SEQUENCE [LARGE SCALE GENOMIC DNA]</scope>
    <source>
        <strain evidence="1 2">IND107</strain>
    </source>
</reference>
<evidence type="ECO:0000313" key="2">
    <source>
        <dbReference type="Proteomes" id="UP000054399"/>
    </source>
</evidence>
<proteinExistence type="predicted"/>
<dbReference type="RefSeq" id="XP_066615616.1">
    <property type="nucleotide sequence ID" value="XM_066756839.1"/>
</dbReference>
<dbReference type="EMBL" id="ATAM02000003">
    <property type="protein sequence ID" value="KAL0252896.1"/>
    <property type="molecule type" value="Genomic_DNA"/>
</dbReference>
<name>A0ABR3BWY2_9TREE</name>
<dbReference type="Proteomes" id="UP000054399">
    <property type="component" value="Unassembled WGS sequence"/>
</dbReference>
<comment type="caution">
    <text evidence="1">The sequence shown here is derived from an EMBL/GenBank/DDBJ whole genome shotgun (WGS) entry which is preliminary data.</text>
</comment>
<accession>A0ABR3BWY2</accession>
<dbReference type="GeneID" id="91989146"/>
<evidence type="ECO:0000313" key="1">
    <source>
        <dbReference type="EMBL" id="KAL0252896.1"/>
    </source>
</evidence>
<sequence length="74" mass="8606">MYSVYLLYFRPDGPLPCYNTTKPANYYESPSDLRKKAQNQLKRSMNDNQCGIKGSIIPIPPKLYQKKRKMGEMS</sequence>
<reference evidence="2" key="1">
    <citation type="submission" date="2015-01" db="EMBL/GenBank/DDBJ databases">
        <title>The Genome Sequence of Cryptococcus gattii MMRL2647.</title>
        <authorList>
            <consortium name="The Broad Institute Genomics Platform"/>
            <person name="Cuomo C."/>
            <person name="Litvintseva A."/>
            <person name="Chen Y."/>
            <person name="Heitman J."/>
            <person name="Sun S."/>
            <person name="Springer D."/>
            <person name="Dromer F."/>
            <person name="Young S."/>
            <person name="Zeng Q."/>
            <person name="Gargeya S."/>
            <person name="Abouelleil A."/>
            <person name="Alvarado L."/>
            <person name="Chapman S.B."/>
            <person name="Gainer-Dewar J."/>
            <person name="Goldberg J."/>
            <person name="Griggs A."/>
            <person name="Gujja S."/>
            <person name="Hansen M."/>
            <person name="Howarth C."/>
            <person name="Imamovic A."/>
            <person name="Larimer J."/>
            <person name="Murphy C."/>
            <person name="Naylor J."/>
            <person name="Pearson M."/>
            <person name="Priest M."/>
            <person name="Roberts A."/>
            <person name="Saif S."/>
            <person name="Shea T."/>
            <person name="Sykes S."/>
            <person name="Wortman J."/>
            <person name="Nusbaum C."/>
            <person name="Birren B."/>
        </authorList>
    </citation>
    <scope>NUCLEOTIDE SEQUENCE [LARGE SCALE GENOMIC DNA]</scope>
    <source>
        <strain evidence="2">IND107</strain>
    </source>
</reference>